<dbReference type="PANTHER" id="PTHR46191">
    <property type="match status" value="1"/>
</dbReference>
<sequence>MSRSNARNLLVTFDAFGTLFRPRLPIARQYIEVAEEWGVTGLTEKQVKSSFKEAFAEGSKLFPNYGKSAGMRPAEWWGRIIRKTLEPFAPDGLAPGIISDLIRRFSTSNGYELYDDVIPCLEVLQKFRSRQTDIWPYRSVTVGIITNSDSRVVPILNSLSIGVRSYTSKTGWEEALWPLVEKKLEVDFVVLSYDVGVEKPHHQIFREAERMAKEYTKLEGSWTRIHFGDDITKDYYGAKLAGWKAVLVCRDGNKPDNQGVVMVQRLWPIFGLCAFPR</sequence>
<dbReference type="OrthoDB" id="444127at2759"/>
<proteinExistence type="predicted"/>
<evidence type="ECO:0008006" key="3">
    <source>
        <dbReference type="Google" id="ProtNLM"/>
    </source>
</evidence>
<protein>
    <recommendedName>
        <fullName evidence="3">HAD-like protein</fullName>
    </recommendedName>
</protein>
<dbReference type="EMBL" id="ML120370">
    <property type="protein sequence ID" value="RPB01963.1"/>
    <property type="molecule type" value="Genomic_DNA"/>
</dbReference>
<dbReference type="Gene3D" id="1.10.150.720">
    <property type="entry name" value="Haloacid dehalogenase-like hydrolase"/>
    <property type="match status" value="1"/>
</dbReference>
<dbReference type="Gene3D" id="3.40.50.1000">
    <property type="entry name" value="HAD superfamily/HAD-like"/>
    <property type="match status" value="1"/>
</dbReference>
<dbReference type="SUPFAM" id="SSF56784">
    <property type="entry name" value="HAD-like"/>
    <property type="match status" value="1"/>
</dbReference>
<organism evidence="1 2">
    <name type="scientific">Choiromyces venosus 120613-1</name>
    <dbReference type="NCBI Taxonomy" id="1336337"/>
    <lineage>
        <taxon>Eukaryota</taxon>
        <taxon>Fungi</taxon>
        <taxon>Dikarya</taxon>
        <taxon>Ascomycota</taxon>
        <taxon>Pezizomycotina</taxon>
        <taxon>Pezizomycetes</taxon>
        <taxon>Pezizales</taxon>
        <taxon>Tuberaceae</taxon>
        <taxon>Choiromyces</taxon>
    </lineage>
</organism>
<dbReference type="GO" id="GO:0005634">
    <property type="term" value="C:nucleus"/>
    <property type="evidence" value="ECO:0007669"/>
    <property type="project" value="TreeGrafter"/>
</dbReference>
<evidence type="ECO:0000313" key="1">
    <source>
        <dbReference type="EMBL" id="RPB01963.1"/>
    </source>
</evidence>
<name>A0A3N4JUC0_9PEZI</name>
<dbReference type="AlphaFoldDB" id="A0A3N4JUC0"/>
<dbReference type="PANTHER" id="PTHR46191:SF2">
    <property type="entry name" value="HALOACID DEHALOGENASE-LIKE HYDROLASE DOMAIN-CONTAINING PROTEIN 3"/>
    <property type="match status" value="1"/>
</dbReference>
<dbReference type="Proteomes" id="UP000276215">
    <property type="component" value="Unassembled WGS sequence"/>
</dbReference>
<dbReference type="InterPro" id="IPR051828">
    <property type="entry name" value="HAD-like_hydrolase_domain"/>
</dbReference>
<dbReference type="InterPro" id="IPR023214">
    <property type="entry name" value="HAD_sf"/>
</dbReference>
<evidence type="ECO:0000313" key="2">
    <source>
        <dbReference type="Proteomes" id="UP000276215"/>
    </source>
</evidence>
<accession>A0A3N4JUC0</accession>
<dbReference type="InterPro" id="IPR044924">
    <property type="entry name" value="HAD-SF_hydro_IA_REG-2-like_cap"/>
</dbReference>
<dbReference type="InterPro" id="IPR036412">
    <property type="entry name" value="HAD-like_sf"/>
</dbReference>
<keyword evidence="2" id="KW-1185">Reference proteome</keyword>
<dbReference type="Pfam" id="PF00702">
    <property type="entry name" value="Hydrolase"/>
    <property type="match status" value="1"/>
</dbReference>
<dbReference type="STRING" id="1336337.A0A3N4JUC0"/>
<gene>
    <name evidence="1" type="ORF">L873DRAFT_1763260</name>
</gene>
<reference evidence="1 2" key="1">
    <citation type="journal article" date="2018" name="Nat. Ecol. Evol.">
        <title>Pezizomycetes genomes reveal the molecular basis of ectomycorrhizal truffle lifestyle.</title>
        <authorList>
            <person name="Murat C."/>
            <person name="Payen T."/>
            <person name="Noel B."/>
            <person name="Kuo A."/>
            <person name="Morin E."/>
            <person name="Chen J."/>
            <person name="Kohler A."/>
            <person name="Krizsan K."/>
            <person name="Balestrini R."/>
            <person name="Da Silva C."/>
            <person name="Montanini B."/>
            <person name="Hainaut M."/>
            <person name="Levati E."/>
            <person name="Barry K.W."/>
            <person name="Belfiori B."/>
            <person name="Cichocki N."/>
            <person name="Clum A."/>
            <person name="Dockter R.B."/>
            <person name="Fauchery L."/>
            <person name="Guy J."/>
            <person name="Iotti M."/>
            <person name="Le Tacon F."/>
            <person name="Lindquist E.A."/>
            <person name="Lipzen A."/>
            <person name="Malagnac F."/>
            <person name="Mello A."/>
            <person name="Molinier V."/>
            <person name="Miyauchi S."/>
            <person name="Poulain J."/>
            <person name="Riccioni C."/>
            <person name="Rubini A."/>
            <person name="Sitrit Y."/>
            <person name="Splivallo R."/>
            <person name="Traeger S."/>
            <person name="Wang M."/>
            <person name="Zifcakova L."/>
            <person name="Wipf D."/>
            <person name="Zambonelli A."/>
            <person name="Paolocci F."/>
            <person name="Nowrousian M."/>
            <person name="Ottonello S."/>
            <person name="Baldrian P."/>
            <person name="Spatafora J.W."/>
            <person name="Henrissat B."/>
            <person name="Nagy L.G."/>
            <person name="Aury J.M."/>
            <person name="Wincker P."/>
            <person name="Grigoriev I.V."/>
            <person name="Bonfante P."/>
            <person name="Martin F.M."/>
        </authorList>
    </citation>
    <scope>NUCLEOTIDE SEQUENCE [LARGE SCALE GENOMIC DNA]</scope>
    <source>
        <strain evidence="1 2">120613-1</strain>
    </source>
</reference>